<evidence type="ECO:0000256" key="3">
    <source>
        <dbReference type="ARBA" id="ARBA00022617"/>
    </source>
</evidence>
<dbReference type="InterPro" id="IPR001128">
    <property type="entry name" value="Cyt_P450"/>
</dbReference>
<proteinExistence type="inferred from homology"/>
<dbReference type="InterPro" id="IPR050665">
    <property type="entry name" value="Cytochrome_P450_Monooxygen"/>
</dbReference>
<gene>
    <name evidence="11" type="ORF">D8674_011661</name>
</gene>
<evidence type="ECO:0000256" key="10">
    <source>
        <dbReference type="ARBA" id="ARBA00023136"/>
    </source>
</evidence>
<dbReference type="PANTHER" id="PTHR24282:SF196">
    <property type="entry name" value="CYTOCHROME P450 714C2"/>
    <property type="match status" value="1"/>
</dbReference>
<dbReference type="Gene3D" id="1.10.630.10">
    <property type="entry name" value="Cytochrome P450"/>
    <property type="match status" value="1"/>
</dbReference>
<dbReference type="OrthoDB" id="1193161at2759"/>
<comment type="caution">
    <text evidence="11">The sequence shown here is derived from an EMBL/GenBank/DDBJ whole genome shotgun (WGS) entry which is preliminary data.</text>
</comment>
<reference evidence="12" key="2">
    <citation type="submission" date="2019-10" db="EMBL/GenBank/DDBJ databases">
        <title>A de novo genome assembly of a pear dwarfing rootstock.</title>
        <authorList>
            <person name="Wang F."/>
            <person name="Wang J."/>
            <person name="Li S."/>
            <person name="Zhang Y."/>
            <person name="Fang M."/>
            <person name="Ma L."/>
            <person name="Zhao Y."/>
            <person name="Jiang S."/>
        </authorList>
    </citation>
    <scope>NUCLEOTIDE SEQUENCE [LARGE SCALE GENOMIC DNA]</scope>
</reference>
<dbReference type="GO" id="GO:0016020">
    <property type="term" value="C:membrane"/>
    <property type="evidence" value="ECO:0007669"/>
    <property type="project" value="UniProtKB-SubCell"/>
</dbReference>
<keyword evidence="6" id="KW-1133">Transmembrane helix</keyword>
<keyword evidence="5" id="KW-0479">Metal-binding</keyword>
<evidence type="ECO:0000256" key="8">
    <source>
        <dbReference type="ARBA" id="ARBA00023004"/>
    </source>
</evidence>
<dbReference type="GO" id="GO:0020037">
    <property type="term" value="F:heme binding"/>
    <property type="evidence" value="ECO:0007669"/>
    <property type="project" value="InterPro"/>
</dbReference>
<dbReference type="GO" id="GO:0005506">
    <property type="term" value="F:iron ion binding"/>
    <property type="evidence" value="ECO:0007669"/>
    <property type="project" value="InterPro"/>
</dbReference>
<accession>A0A5N5FZG0</accession>
<evidence type="ECO:0000256" key="2">
    <source>
        <dbReference type="ARBA" id="ARBA00010617"/>
    </source>
</evidence>
<name>A0A5N5FZG0_9ROSA</name>
<dbReference type="GO" id="GO:0004497">
    <property type="term" value="F:monooxygenase activity"/>
    <property type="evidence" value="ECO:0007669"/>
    <property type="project" value="UniProtKB-KW"/>
</dbReference>
<comment type="subcellular location">
    <subcellularLocation>
        <location evidence="1">Membrane</location>
        <topology evidence="1">Single-pass membrane protein</topology>
    </subcellularLocation>
</comment>
<evidence type="ECO:0000313" key="12">
    <source>
        <dbReference type="Proteomes" id="UP000327157"/>
    </source>
</evidence>
<organism evidence="11 12">
    <name type="scientific">Pyrus ussuriensis x Pyrus communis</name>
    <dbReference type="NCBI Taxonomy" id="2448454"/>
    <lineage>
        <taxon>Eukaryota</taxon>
        <taxon>Viridiplantae</taxon>
        <taxon>Streptophyta</taxon>
        <taxon>Embryophyta</taxon>
        <taxon>Tracheophyta</taxon>
        <taxon>Spermatophyta</taxon>
        <taxon>Magnoliopsida</taxon>
        <taxon>eudicotyledons</taxon>
        <taxon>Gunneridae</taxon>
        <taxon>Pentapetalae</taxon>
        <taxon>rosids</taxon>
        <taxon>fabids</taxon>
        <taxon>Rosales</taxon>
        <taxon>Rosaceae</taxon>
        <taxon>Amygdaloideae</taxon>
        <taxon>Maleae</taxon>
        <taxon>Pyrus</taxon>
    </lineage>
</organism>
<dbReference type="GO" id="GO:0016705">
    <property type="term" value="F:oxidoreductase activity, acting on paired donors, with incorporation or reduction of molecular oxygen"/>
    <property type="evidence" value="ECO:0007669"/>
    <property type="project" value="InterPro"/>
</dbReference>
<keyword evidence="8" id="KW-0408">Iron</keyword>
<dbReference type="Proteomes" id="UP000327157">
    <property type="component" value="Chromosome 14"/>
</dbReference>
<protein>
    <submittedName>
        <fullName evidence="11">Cytochrome P450 714C2-like</fullName>
    </submittedName>
</protein>
<reference evidence="11 12" key="3">
    <citation type="submission" date="2019-11" db="EMBL/GenBank/DDBJ databases">
        <title>A de novo genome assembly of a pear dwarfing rootstock.</title>
        <authorList>
            <person name="Wang F."/>
            <person name="Wang J."/>
            <person name="Li S."/>
            <person name="Zhang Y."/>
            <person name="Fang M."/>
            <person name="Ma L."/>
            <person name="Zhao Y."/>
            <person name="Jiang S."/>
        </authorList>
    </citation>
    <scope>NUCLEOTIDE SEQUENCE [LARGE SCALE GENOMIC DNA]</scope>
    <source>
        <strain evidence="11">S2</strain>
        <tissue evidence="11">Leaf</tissue>
    </source>
</reference>
<evidence type="ECO:0000256" key="1">
    <source>
        <dbReference type="ARBA" id="ARBA00004167"/>
    </source>
</evidence>
<evidence type="ECO:0000313" key="11">
    <source>
        <dbReference type="EMBL" id="KAB2608493.1"/>
    </source>
</evidence>
<keyword evidence="10" id="KW-0472">Membrane</keyword>
<comment type="similarity">
    <text evidence="2">Belongs to the cytochrome P450 family.</text>
</comment>
<dbReference type="AlphaFoldDB" id="A0A5N5FZG0"/>
<dbReference type="EMBL" id="SMOL01000553">
    <property type="protein sequence ID" value="KAB2608493.1"/>
    <property type="molecule type" value="Genomic_DNA"/>
</dbReference>
<evidence type="ECO:0000256" key="5">
    <source>
        <dbReference type="ARBA" id="ARBA00022723"/>
    </source>
</evidence>
<keyword evidence="12" id="KW-1185">Reference proteome</keyword>
<evidence type="ECO:0000256" key="7">
    <source>
        <dbReference type="ARBA" id="ARBA00023002"/>
    </source>
</evidence>
<evidence type="ECO:0000256" key="4">
    <source>
        <dbReference type="ARBA" id="ARBA00022692"/>
    </source>
</evidence>
<dbReference type="InterPro" id="IPR036396">
    <property type="entry name" value="Cyt_P450_sf"/>
</dbReference>
<reference evidence="11 12" key="1">
    <citation type="submission" date="2019-09" db="EMBL/GenBank/DDBJ databases">
        <authorList>
            <person name="Ou C."/>
        </authorList>
    </citation>
    <scope>NUCLEOTIDE SEQUENCE [LARGE SCALE GENOMIC DNA]</scope>
    <source>
        <strain evidence="11">S2</strain>
        <tissue evidence="11">Leaf</tissue>
    </source>
</reference>
<evidence type="ECO:0000256" key="6">
    <source>
        <dbReference type="ARBA" id="ARBA00022989"/>
    </source>
</evidence>
<dbReference type="SUPFAM" id="SSF48264">
    <property type="entry name" value="Cytochrome P450"/>
    <property type="match status" value="1"/>
</dbReference>
<keyword evidence="4" id="KW-0812">Transmembrane</keyword>
<keyword evidence="7" id="KW-0560">Oxidoreductase</keyword>
<evidence type="ECO:0000256" key="9">
    <source>
        <dbReference type="ARBA" id="ARBA00023033"/>
    </source>
</evidence>
<keyword evidence="3" id="KW-0349">Heme</keyword>
<dbReference type="PANTHER" id="PTHR24282">
    <property type="entry name" value="CYTOCHROME P450 FAMILY MEMBER"/>
    <property type="match status" value="1"/>
</dbReference>
<keyword evidence="9" id="KW-0503">Monooxygenase</keyword>
<dbReference type="Pfam" id="PF00067">
    <property type="entry name" value="p450"/>
    <property type="match status" value="1"/>
</dbReference>
<sequence length="195" mass="22650">MLMINLLVNKLRRKVCLHNGDNKTLRKDILHKETLCDEDCRRPSSSSFFHRSRLHPASRRVRQFESERRRPALKNLIRFKFHRLAVAGGDVFLVSATWCLMLLASNQEWQDRVRPKALQVCQGHIPDAEMAFKDMKFGDIQVPKGINVWIMVITLHTDPELWGPDSYAFNPNRFANRITGACKLPHLYMPFEVGP</sequence>